<dbReference type="SUPFAM" id="SSF47823">
    <property type="entry name" value="lambda integrase-like, N-terminal domain"/>
    <property type="match status" value="1"/>
</dbReference>
<keyword evidence="1" id="KW-0238">DNA-binding</keyword>
<dbReference type="InterPro" id="IPR013762">
    <property type="entry name" value="Integrase-like_cat_sf"/>
</dbReference>
<evidence type="ECO:0000256" key="1">
    <source>
        <dbReference type="ARBA" id="ARBA00023125"/>
    </source>
</evidence>
<organism evidence="3 4">
    <name type="scientific">Exidia glandulosa HHB12029</name>
    <dbReference type="NCBI Taxonomy" id="1314781"/>
    <lineage>
        <taxon>Eukaryota</taxon>
        <taxon>Fungi</taxon>
        <taxon>Dikarya</taxon>
        <taxon>Basidiomycota</taxon>
        <taxon>Agaricomycotina</taxon>
        <taxon>Agaricomycetes</taxon>
        <taxon>Auriculariales</taxon>
        <taxon>Exidiaceae</taxon>
        <taxon>Exidia</taxon>
    </lineage>
</organism>
<protein>
    <submittedName>
        <fullName evidence="3">DNA breaking-rejoining enzyme</fullName>
    </submittedName>
</protein>
<dbReference type="InterPro" id="IPR011010">
    <property type="entry name" value="DNA_brk_join_enz"/>
</dbReference>
<keyword evidence="4" id="KW-1185">Reference proteome</keyword>
<dbReference type="STRING" id="1314781.A0A165D1K3"/>
<dbReference type="OrthoDB" id="2506773at2759"/>
<accession>A0A165D1K3</accession>
<dbReference type="GO" id="GO:0003677">
    <property type="term" value="F:DNA binding"/>
    <property type="evidence" value="ECO:0007669"/>
    <property type="project" value="UniProtKB-KW"/>
</dbReference>
<name>A0A165D1K3_EXIGL</name>
<dbReference type="EMBL" id="KV426262">
    <property type="protein sequence ID" value="KZV83636.1"/>
    <property type="molecule type" value="Genomic_DNA"/>
</dbReference>
<evidence type="ECO:0000313" key="4">
    <source>
        <dbReference type="Proteomes" id="UP000077266"/>
    </source>
</evidence>
<reference evidence="3 4" key="1">
    <citation type="journal article" date="2016" name="Mol. Biol. Evol.">
        <title>Comparative Genomics of Early-Diverging Mushroom-Forming Fungi Provides Insights into the Origins of Lignocellulose Decay Capabilities.</title>
        <authorList>
            <person name="Nagy L.G."/>
            <person name="Riley R."/>
            <person name="Tritt A."/>
            <person name="Adam C."/>
            <person name="Daum C."/>
            <person name="Floudas D."/>
            <person name="Sun H."/>
            <person name="Yadav J.S."/>
            <person name="Pangilinan J."/>
            <person name="Larsson K.H."/>
            <person name="Matsuura K."/>
            <person name="Barry K."/>
            <person name="Labutti K."/>
            <person name="Kuo R."/>
            <person name="Ohm R.A."/>
            <person name="Bhattacharya S.S."/>
            <person name="Shirouzu T."/>
            <person name="Yoshinaga Y."/>
            <person name="Martin F.M."/>
            <person name="Grigoriev I.V."/>
            <person name="Hibbett D.S."/>
        </authorList>
    </citation>
    <scope>NUCLEOTIDE SEQUENCE [LARGE SCALE GENOMIC DNA]</scope>
    <source>
        <strain evidence="3 4">HHB12029</strain>
    </source>
</reference>
<dbReference type="InParanoid" id="A0A165D1K3"/>
<dbReference type="Gene3D" id="1.10.150.130">
    <property type="match status" value="1"/>
</dbReference>
<dbReference type="Gene3D" id="1.10.443.10">
    <property type="entry name" value="Intergrase catalytic core"/>
    <property type="match status" value="1"/>
</dbReference>
<sequence>GISDDTWARTLAVHDAAVSQGTLKNYDSAAAHFQQWCAAERIPFDNSRAIPEPILCAYAASMAGVYAGGTARSKLAGLRYAHELHALRWLGSPRLLRILKAVDLAAPDTARRDQRPPVTVAMLDEALLRLDPHRPFDVCVAAAMLTIFWGQLRGGEVLSMTRTYNFTALPTVKGARLRADAGGNASQQTTAIWLPRTKVERRGVWIWLARHYNDPSQALREHFEVNRLAPDDPLFAYRDDRTDAVIPLTRNAFLSRLNEIWSAAGMQRVTAHCFRIGGTTALLRAGVDPEVVKIAGRWRSDSFLRYWRALDDIISSHV</sequence>
<dbReference type="GO" id="GO:0006310">
    <property type="term" value="P:DNA recombination"/>
    <property type="evidence" value="ECO:0007669"/>
    <property type="project" value="UniProtKB-KW"/>
</dbReference>
<evidence type="ECO:0000256" key="2">
    <source>
        <dbReference type="ARBA" id="ARBA00023172"/>
    </source>
</evidence>
<keyword evidence="2" id="KW-0233">DNA recombination</keyword>
<dbReference type="AlphaFoldDB" id="A0A165D1K3"/>
<feature type="non-terminal residue" evidence="3">
    <location>
        <position position="318"/>
    </location>
</feature>
<dbReference type="PANTHER" id="PTHR34605">
    <property type="entry name" value="PHAGE_INTEGRASE DOMAIN-CONTAINING PROTEIN"/>
    <property type="match status" value="1"/>
</dbReference>
<dbReference type="InterPro" id="IPR052925">
    <property type="entry name" value="Phage_Integrase-like_Recomb"/>
</dbReference>
<dbReference type="GO" id="GO:0015074">
    <property type="term" value="P:DNA integration"/>
    <property type="evidence" value="ECO:0007669"/>
    <property type="project" value="InterPro"/>
</dbReference>
<dbReference type="InterPro" id="IPR010998">
    <property type="entry name" value="Integrase_recombinase_N"/>
</dbReference>
<dbReference type="Proteomes" id="UP000077266">
    <property type="component" value="Unassembled WGS sequence"/>
</dbReference>
<evidence type="ECO:0000313" key="3">
    <source>
        <dbReference type="EMBL" id="KZV83636.1"/>
    </source>
</evidence>
<dbReference type="PANTHER" id="PTHR34605:SF3">
    <property type="entry name" value="P CELL-TYPE AGGLUTINATION PROTEIN MAP4-LIKE-RELATED"/>
    <property type="match status" value="1"/>
</dbReference>
<dbReference type="SUPFAM" id="SSF56349">
    <property type="entry name" value="DNA breaking-rejoining enzymes"/>
    <property type="match status" value="1"/>
</dbReference>
<feature type="non-terminal residue" evidence="3">
    <location>
        <position position="1"/>
    </location>
</feature>
<proteinExistence type="predicted"/>
<gene>
    <name evidence="3" type="ORF">EXIGLDRAFT_592945</name>
</gene>